<reference evidence="2 3" key="1">
    <citation type="submission" date="2022-05" db="EMBL/GenBank/DDBJ databases">
        <authorList>
            <person name="Park J.-S."/>
        </authorList>
    </citation>
    <scope>NUCLEOTIDE SEQUENCE [LARGE SCALE GENOMIC DNA]</scope>
    <source>
        <strain evidence="2 3">2012CJ35-5</strain>
    </source>
</reference>
<comment type="caution">
    <text evidence="2">The sequence shown here is derived from an EMBL/GenBank/DDBJ whole genome shotgun (WGS) entry which is preliminary data.</text>
</comment>
<evidence type="ECO:0000313" key="3">
    <source>
        <dbReference type="Proteomes" id="UP001203607"/>
    </source>
</evidence>
<protein>
    <submittedName>
        <fullName evidence="2">Uncharacterized protein</fullName>
    </submittedName>
</protein>
<evidence type="ECO:0000256" key="1">
    <source>
        <dbReference type="SAM" id="MobiDB-lite"/>
    </source>
</evidence>
<accession>A0ABT0PPK5</accession>
<dbReference type="RefSeq" id="WP_249656471.1">
    <property type="nucleotide sequence ID" value="NZ_JAMFMA010000001.1"/>
</dbReference>
<feature type="region of interest" description="Disordered" evidence="1">
    <location>
        <begin position="97"/>
        <end position="117"/>
    </location>
</feature>
<dbReference type="Proteomes" id="UP001203607">
    <property type="component" value="Unassembled WGS sequence"/>
</dbReference>
<keyword evidence="3" id="KW-1185">Reference proteome</keyword>
<sequence length="117" mass="13361">MKNLPKLYNIPLEEINEVLILKIIKSVTDNKELVITPLSVLGVTGFPIANQTEVLGNKPKIKKIKNILINLKNQGIIQQRKSKQDYKGIKETAYDLIKPSNRSKTSEKKENHNRQID</sequence>
<evidence type="ECO:0000313" key="2">
    <source>
        <dbReference type="EMBL" id="MCL6273294.1"/>
    </source>
</evidence>
<organism evidence="2 3">
    <name type="scientific">Flagellimonas spongiicola</name>
    <dbReference type="NCBI Taxonomy" id="2942208"/>
    <lineage>
        <taxon>Bacteria</taxon>
        <taxon>Pseudomonadati</taxon>
        <taxon>Bacteroidota</taxon>
        <taxon>Flavobacteriia</taxon>
        <taxon>Flavobacteriales</taxon>
        <taxon>Flavobacteriaceae</taxon>
        <taxon>Flagellimonas</taxon>
    </lineage>
</organism>
<name>A0ABT0PPK5_9FLAO</name>
<feature type="compositionally biased region" description="Basic and acidic residues" evidence="1">
    <location>
        <begin position="104"/>
        <end position="117"/>
    </location>
</feature>
<dbReference type="EMBL" id="JAMFMA010000001">
    <property type="protein sequence ID" value="MCL6273294.1"/>
    <property type="molecule type" value="Genomic_DNA"/>
</dbReference>
<proteinExistence type="predicted"/>
<gene>
    <name evidence="2" type="ORF">M3P19_04695</name>
</gene>